<comment type="subcellular location">
    <subcellularLocation>
        <location evidence="1">Cell membrane</location>
        <topology evidence="1">Multi-pass membrane protein</topology>
    </subcellularLocation>
</comment>
<feature type="transmembrane region" description="Helical" evidence="6">
    <location>
        <begin position="267"/>
        <end position="284"/>
    </location>
</feature>
<feature type="transmembrane region" description="Helical" evidence="6">
    <location>
        <begin position="354"/>
        <end position="376"/>
    </location>
</feature>
<evidence type="ECO:0000313" key="9">
    <source>
        <dbReference type="Proteomes" id="UP000533476"/>
    </source>
</evidence>
<feature type="transmembrane region" description="Helical" evidence="6">
    <location>
        <begin position="95"/>
        <end position="113"/>
    </location>
</feature>
<dbReference type="PROSITE" id="PS50850">
    <property type="entry name" value="MFS"/>
    <property type="match status" value="1"/>
</dbReference>
<feature type="transmembrane region" description="Helical" evidence="6">
    <location>
        <begin position="330"/>
        <end position="348"/>
    </location>
</feature>
<keyword evidence="2" id="KW-0813">Transport</keyword>
<dbReference type="GO" id="GO:0022857">
    <property type="term" value="F:transmembrane transporter activity"/>
    <property type="evidence" value="ECO:0007669"/>
    <property type="project" value="InterPro"/>
</dbReference>
<feature type="transmembrane region" description="Helical" evidence="6">
    <location>
        <begin position="57"/>
        <end position="83"/>
    </location>
</feature>
<feature type="transmembrane region" description="Helical" evidence="6">
    <location>
        <begin position="119"/>
        <end position="140"/>
    </location>
</feature>
<evidence type="ECO:0000256" key="5">
    <source>
        <dbReference type="ARBA" id="ARBA00023136"/>
    </source>
</evidence>
<evidence type="ECO:0000256" key="4">
    <source>
        <dbReference type="ARBA" id="ARBA00022989"/>
    </source>
</evidence>
<feature type="transmembrane region" description="Helical" evidence="6">
    <location>
        <begin position="20"/>
        <end position="37"/>
    </location>
</feature>
<feature type="transmembrane region" description="Helical" evidence="6">
    <location>
        <begin position="420"/>
        <end position="439"/>
    </location>
</feature>
<dbReference type="Pfam" id="PF00083">
    <property type="entry name" value="Sugar_tr"/>
    <property type="match status" value="1"/>
</dbReference>
<dbReference type="InterPro" id="IPR020846">
    <property type="entry name" value="MFS_dom"/>
</dbReference>
<dbReference type="EMBL" id="JABBVZ010000047">
    <property type="protein sequence ID" value="NMP23318.1"/>
    <property type="molecule type" value="Genomic_DNA"/>
</dbReference>
<protein>
    <submittedName>
        <fullName evidence="8">MFS transporter</fullName>
    </submittedName>
</protein>
<feature type="transmembrane region" description="Helical" evidence="6">
    <location>
        <begin position="304"/>
        <end position="323"/>
    </location>
</feature>
<keyword evidence="5 6" id="KW-0472">Membrane</keyword>
<dbReference type="GO" id="GO:0005886">
    <property type="term" value="C:plasma membrane"/>
    <property type="evidence" value="ECO:0007669"/>
    <property type="project" value="UniProtKB-SubCell"/>
</dbReference>
<evidence type="ECO:0000256" key="3">
    <source>
        <dbReference type="ARBA" id="ARBA00022692"/>
    </source>
</evidence>
<proteinExistence type="predicted"/>
<feature type="domain" description="Major facilitator superfamily (MFS) profile" evidence="7">
    <location>
        <begin position="27"/>
        <end position="443"/>
    </location>
</feature>
<keyword evidence="4 6" id="KW-1133">Transmembrane helix</keyword>
<feature type="transmembrane region" description="Helical" evidence="6">
    <location>
        <begin position="396"/>
        <end position="414"/>
    </location>
</feature>
<name>A0A7Y0L4T2_9FIRM</name>
<dbReference type="PANTHER" id="PTHR23511">
    <property type="entry name" value="SYNAPTIC VESICLE GLYCOPROTEIN 2"/>
    <property type="match status" value="1"/>
</dbReference>
<organism evidence="8 9">
    <name type="scientific">Sulfobacillus harzensis</name>
    <dbReference type="NCBI Taxonomy" id="2729629"/>
    <lineage>
        <taxon>Bacteria</taxon>
        <taxon>Bacillati</taxon>
        <taxon>Bacillota</taxon>
        <taxon>Clostridia</taxon>
        <taxon>Eubacteriales</taxon>
        <taxon>Clostridiales Family XVII. Incertae Sedis</taxon>
        <taxon>Sulfobacillus</taxon>
    </lineage>
</organism>
<evidence type="ECO:0000256" key="1">
    <source>
        <dbReference type="ARBA" id="ARBA00004651"/>
    </source>
</evidence>
<reference evidence="8 9" key="1">
    <citation type="submission" date="2020-04" db="EMBL/GenBank/DDBJ databases">
        <authorList>
            <person name="Zhang R."/>
            <person name="Schippers A."/>
        </authorList>
    </citation>
    <scope>NUCLEOTIDE SEQUENCE [LARGE SCALE GENOMIC DNA]</scope>
    <source>
        <strain evidence="8 9">DSM 109850</strain>
    </source>
</reference>
<evidence type="ECO:0000259" key="7">
    <source>
        <dbReference type="PROSITE" id="PS50850"/>
    </source>
</evidence>
<dbReference type="AlphaFoldDB" id="A0A7Y0L4T2"/>
<evidence type="ECO:0000256" key="6">
    <source>
        <dbReference type="SAM" id="Phobius"/>
    </source>
</evidence>
<dbReference type="RefSeq" id="WP_169100485.1">
    <property type="nucleotide sequence ID" value="NZ_JABBVZ010000047.1"/>
</dbReference>
<accession>A0A7Y0L4T2</accession>
<dbReference type="Gene3D" id="1.20.1250.20">
    <property type="entry name" value="MFS general substrate transporter like domains"/>
    <property type="match status" value="1"/>
</dbReference>
<gene>
    <name evidence="8" type="ORF">HIJ39_13310</name>
</gene>
<sequence>MATETLKRSNVANRLDRLPISKLHIGVIVALCLAYFFELGDLNTFAYTAPALEHGRWHLSVGTVGFITSASFLGMFLGATIGGWFADKLGRKRSLLLMVAFYSVFSLLNALAWDPISLGVFRFLTGVGLSSMTIVANTYISEFFPAKVRGKFQALAMTFGLIGIPATSWVARLIVPTAPWAWRLVFIWGALGALFLILARNMEESPRWHEIHGEYQQADAIMTRIEERVKAQFGSLPDPEAPAANAPEVKGVPFGELFGKSYLGRTILLLAIWIFQTLGFYGFVSWVPTLLVAHGISLVSSLTYTSVQSLAAPIGALVAFALADRFDRKWLLVIASLAACVFGFVYGLTFEPALIMVFGFLAVMSIQFFAPIAYAYTPELYPTEARASGMGFNYGIGRLVNILGPLIVAALYAGSGYGSVFIYIGACWIIVAVVSAIWGPRTSRRRLEQISQTAV</sequence>
<evidence type="ECO:0000256" key="2">
    <source>
        <dbReference type="ARBA" id="ARBA00022448"/>
    </source>
</evidence>
<dbReference type="PANTHER" id="PTHR23511:SF34">
    <property type="entry name" value="SYNAPTIC VESICLE GLYCOPROTEIN 2"/>
    <property type="match status" value="1"/>
</dbReference>
<dbReference type="SUPFAM" id="SSF103473">
    <property type="entry name" value="MFS general substrate transporter"/>
    <property type="match status" value="1"/>
</dbReference>
<evidence type="ECO:0000313" key="8">
    <source>
        <dbReference type="EMBL" id="NMP23318.1"/>
    </source>
</evidence>
<dbReference type="CDD" id="cd17316">
    <property type="entry name" value="MFS_SV2_like"/>
    <property type="match status" value="1"/>
</dbReference>
<keyword evidence="9" id="KW-1185">Reference proteome</keyword>
<comment type="caution">
    <text evidence="8">The sequence shown here is derived from an EMBL/GenBank/DDBJ whole genome shotgun (WGS) entry which is preliminary data.</text>
</comment>
<feature type="transmembrane region" description="Helical" evidence="6">
    <location>
        <begin position="152"/>
        <end position="174"/>
    </location>
</feature>
<dbReference type="InterPro" id="IPR036259">
    <property type="entry name" value="MFS_trans_sf"/>
</dbReference>
<keyword evidence="3 6" id="KW-0812">Transmembrane</keyword>
<dbReference type="InterPro" id="IPR005828">
    <property type="entry name" value="MFS_sugar_transport-like"/>
</dbReference>
<dbReference type="Proteomes" id="UP000533476">
    <property type="component" value="Unassembled WGS sequence"/>
</dbReference>
<feature type="transmembrane region" description="Helical" evidence="6">
    <location>
        <begin position="180"/>
        <end position="199"/>
    </location>
</feature>